<keyword evidence="1" id="KW-1015">Disulfide bond</keyword>
<evidence type="ECO:0000256" key="3">
    <source>
        <dbReference type="ARBA" id="ARBA00023239"/>
    </source>
</evidence>
<feature type="chain" id="PRO_5018270309" description="pectin lyase" evidence="8">
    <location>
        <begin position="29"/>
        <end position="417"/>
    </location>
</feature>
<evidence type="ECO:0000256" key="8">
    <source>
        <dbReference type="SAM" id="SignalP"/>
    </source>
</evidence>
<feature type="domain" description="Pectate lyase" evidence="9">
    <location>
        <begin position="116"/>
        <end position="326"/>
    </location>
</feature>
<accession>A0A3M4B8X7</accession>
<dbReference type="AlphaFoldDB" id="A0A3M4B8X7"/>
<comment type="subcellular location">
    <subcellularLocation>
        <location evidence="7">Secreted</location>
    </subcellularLocation>
</comment>
<dbReference type="GO" id="GO:0005576">
    <property type="term" value="C:extracellular region"/>
    <property type="evidence" value="ECO:0007669"/>
    <property type="project" value="UniProtKB-SubCell"/>
</dbReference>
<name>A0A3M4B8X7_PSEMA</name>
<dbReference type="GO" id="GO:0047490">
    <property type="term" value="F:pectin lyase activity"/>
    <property type="evidence" value="ECO:0007669"/>
    <property type="project" value="UniProtKB-EC"/>
</dbReference>
<dbReference type="InterPro" id="IPR011050">
    <property type="entry name" value="Pectin_lyase_fold/virulence"/>
</dbReference>
<keyword evidence="7" id="KW-0964">Secreted</keyword>
<dbReference type="Gene3D" id="2.160.20.10">
    <property type="entry name" value="Single-stranded right-handed beta-helix, Pectin lyase-like"/>
    <property type="match status" value="1"/>
</dbReference>
<dbReference type="Pfam" id="PF00544">
    <property type="entry name" value="Pectate_lyase_4"/>
    <property type="match status" value="1"/>
</dbReference>
<reference evidence="10 11" key="1">
    <citation type="submission" date="2018-08" db="EMBL/GenBank/DDBJ databases">
        <title>Recombination of ecologically and evolutionarily significant loci maintains genetic cohesion in the Pseudomonas syringae species complex.</title>
        <authorList>
            <person name="Dillon M."/>
            <person name="Thakur S."/>
            <person name="Almeida R.N.D."/>
            <person name="Weir B.S."/>
            <person name="Guttman D.S."/>
        </authorList>
    </citation>
    <scope>NUCLEOTIDE SEQUENCE [LARGE SCALE GENOMIC DNA]</scope>
    <source>
        <strain evidence="10 11">ICMP 3555</strain>
    </source>
</reference>
<evidence type="ECO:0000256" key="4">
    <source>
        <dbReference type="ARBA" id="ARBA00036818"/>
    </source>
</evidence>
<dbReference type="GO" id="GO:0030570">
    <property type="term" value="F:pectate lyase activity"/>
    <property type="evidence" value="ECO:0007669"/>
    <property type="project" value="InterPro"/>
</dbReference>
<evidence type="ECO:0000256" key="6">
    <source>
        <dbReference type="ARBA" id="ARBA00039082"/>
    </source>
</evidence>
<proteinExistence type="inferred from homology"/>
<feature type="signal peptide" evidence="8">
    <location>
        <begin position="1"/>
        <end position="28"/>
    </location>
</feature>
<keyword evidence="7" id="KW-0119">Carbohydrate metabolism</keyword>
<evidence type="ECO:0000313" key="10">
    <source>
        <dbReference type="EMBL" id="RMP15559.1"/>
    </source>
</evidence>
<evidence type="ECO:0000313" key="11">
    <source>
        <dbReference type="Proteomes" id="UP000276587"/>
    </source>
</evidence>
<keyword evidence="2" id="KW-0325">Glycoprotein</keyword>
<evidence type="ECO:0000256" key="7">
    <source>
        <dbReference type="RuleBase" id="RU361173"/>
    </source>
</evidence>
<organism evidence="10 11">
    <name type="scientific">Pseudomonas marginalis pv. marginalis</name>
    <dbReference type="NCBI Taxonomy" id="97473"/>
    <lineage>
        <taxon>Bacteria</taxon>
        <taxon>Pseudomonadati</taxon>
        <taxon>Pseudomonadota</taxon>
        <taxon>Gammaproteobacteria</taxon>
        <taxon>Pseudomonadales</taxon>
        <taxon>Pseudomonadaceae</taxon>
        <taxon>Pseudomonas</taxon>
    </lineage>
</organism>
<dbReference type="EC" id="4.2.2.10" evidence="6"/>
<comment type="catalytic activity">
    <reaction evidence="4">
        <text>Eliminative cleavage of (1-&gt;4)-alpha-D-galacturonan methyl ester to give oligosaccharides with 4-deoxy-6-O-methyl-alpha-D-galact-4-enuronosyl groups at their non-reducing ends.</text>
        <dbReference type="EC" id="4.2.2.10"/>
    </reaction>
</comment>
<dbReference type="InterPro" id="IPR045032">
    <property type="entry name" value="PEL"/>
</dbReference>
<dbReference type="InterPro" id="IPR002022">
    <property type="entry name" value="Pec_lyase"/>
</dbReference>
<dbReference type="InterPro" id="IPR012334">
    <property type="entry name" value="Pectin_lyas_fold"/>
</dbReference>
<evidence type="ECO:0000259" key="9">
    <source>
        <dbReference type="SMART" id="SM00656"/>
    </source>
</evidence>
<dbReference type="PANTHER" id="PTHR31683">
    <property type="entry name" value="PECTATE LYASE 18-RELATED"/>
    <property type="match status" value="1"/>
</dbReference>
<dbReference type="SMART" id="SM00656">
    <property type="entry name" value="Amb_all"/>
    <property type="match status" value="1"/>
</dbReference>
<comment type="function">
    <text evidence="5">Pectinolytic enzymes consist of four classes of enzymes: pectin lyase, polygalacturonase, pectin methylesterase and rhamnogalacturonase. Among pectinolytic enzymes, pectin lyase is the most important in depolymerization of pectin, since it cleaves internal glycosidic bonds of highly methylated pectins.</text>
</comment>
<gene>
    <name evidence="10" type="ORF">ALQ29_01894</name>
</gene>
<dbReference type="EMBL" id="RBQF01000008">
    <property type="protein sequence ID" value="RMP15559.1"/>
    <property type="molecule type" value="Genomic_DNA"/>
</dbReference>
<keyword evidence="3 7" id="KW-0456">Lyase</keyword>
<keyword evidence="8" id="KW-0732">Signal</keyword>
<comment type="similarity">
    <text evidence="7">Belongs to the polysaccharide lyase 1 family.</text>
</comment>
<dbReference type="GO" id="GO:0000272">
    <property type="term" value="P:polysaccharide catabolic process"/>
    <property type="evidence" value="ECO:0007669"/>
    <property type="project" value="UniProtKB-KW"/>
</dbReference>
<evidence type="ECO:0000256" key="1">
    <source>
        <dbReference type="ARBA" id="ARBA00023157"/>
    </source>
</evidence>
<dbReference type="SUPFAM" id="SSF51126">
    <property type="entry name" value="Pectin lyase-like"/>
    <property type="match status" value="1"/>
</dbReference>
<dbReference type="Proteomes" id="UP000276587">
    <property type="component" value="Unassembled WGS sequence"/>
</dbReference>
<keyword evidence="11" id="KW-1185">Reference proteome</keyword>
<keyword evidence="7" id="KW-0624">Polysaccharide degradation</keyword>
<evidence type="ECO:0000256" key="2">
    <source>
        <dbReference type="ARBA" id="ARBA00023180"/>
    </source>
</evidence>
<comment type="caution">
    <text evidence="10">The sequence shown here is derived from an EMBL/GenBank/DDBJ whole genome shotgun (WGS) entry which is preliminary data.</text>
</comment>
<evidence type="ECO:0000256" key="5">
    <source>
        <dbReference type="ARBA" id="ARBA00037631"/>
    </source>
</evidence>
<protein>
    <recommendedName>
        <fullName evidence="6">pectin lyase</fullName>
        <ecNumber evidence="6">4.2.2.10</ecNumber>
    </recommendedName>
</protein>
<sequence>MPLRNPFVRYLSASVLSASLLTPQLALAASHPDGFAKAVTGGGEVAAVHPATAAELKKALCARFDTRGNCTDDTPRVIALDHVFDFRSSVVTDGSAHVTEAGCMANACPHGGGQWAIDGANHLCQSKPPATVTYDKAGLQRLKVGSNKTLLGVGAHAGIQGMGLFIGSGAHNVIVRNLTLSDINPRVVWGGDALTLDDADGVWIDHDTFARIGRQMIVTGWGSATHVTISNNEFDGRTPYSATCDGHHYWVWLFLGHHDTLTLLRNYVHDTSGRAPHSGGMGDAEVRAQLVNNLFAHLTYQGAIMSRTASSHLLVEGNAFEDVAHPLFNDTRQPGTAYALFDPVAQSATDTCQAALGRPCVANLQHLSGDDYRPQDAAALEAFRAYRQYLVTPQPADSVRIEVPRDAGAGHLNPGSH</sequence>
<dbReference type="PANTHER" id="PTHR31683:SF67">
    <property type="entry name" value="PECTIN LYASE F-RELATED"/>
    <property type="match status" value="1"/>
</dbReference>